<accession>A0ABN8YZT5</accession>
<protein>
    <recommendedName>
        <fullName evidence="7">Homeobox domain-containing protein</fullName>
    </recommendedName>
</protein>
<reference evidence="8" key="1">
    <citation type="submission" date="2023-04" db="EMBL/GenBank/DDBJ databases">
        <authorList>
            <consortium name="ELIXIR-Norway"/>
        </authorList>
    </citation>
    <scope>NUCLEOTIDE SEQUENCE [LARGE SCALE GENOMIC DNA]</scope>
</reference>
<comment type="subcellular location">
    <subcellularLocation>
        <location evidence="4 5">Nucleus</location>
    </subcellularLocation>
</comment>
<keyword evidence="1 4" id="KW-0238">DNA-binding</keyword>
<keyword evidence="2 4" id="KW-0371">Homeobox</keyword>
<feature type="compositionally biased region" description="Basic and acidic residues" evidence="6">
    <location>
        <begin position="81"/>
        <end position="109"/>
    </location>
</feature>
<evidence type="ECO:0000256" key="6">
    <source>
        <dbReference type="SAM" id="MobiDB-lite"/>
    </source>
</evidence>
<feature type="compositionally biased region" description="Polar residues" evidence="6">
    <location>
        <begin position="1"/>
        <end position="26"/>
    </location>
</feature>
<dbReference type="PANTHER" id="PTHR24327:SF72">
    <property type="entry name" value="HOMEOBOX PROTEIN NANOG"/>
    <property type="match status" value="1"/>
</dbReference>
<evidence type="ECO:0000256" key="5">
    <source>
        <dbReference type="RuleBase" id="RU000682"/>
    </source>
</evidence>
<feature type="region of interest" description="Disordered" evidence="6">
    <location>
        <begin position="175"/>
        <end position="254"/>
    </location>
</feature>
<dbReference type="InterPro" id="IPR017970">
    <property type="entry name" value="Homeobox_CS"/>
</dbReference>
<keyword evidence="3 4" id="KW-0539">Nucleus</keyword>
<evidence type="ECO:0000256" key="3">
    <source>
        <dbReference type="ARBA" id="ARBA00023242"/>
    </source>
</evidence>
<evidence type="ECO:0000256" key="2">
    <source>
        <dbReference type="ARBA" id="ARBA00023155"/>
    </source>
</evidence>
<evidence type="ECO:0000256" key="1">
    <source>
        <dbReference type="ARBA" id="ARBA00023125"/>
    </source>
</evidence>
<dbReference type="PROSITE" id="PS50071">
    <property type="entry name" value="HOMEOBOX_2"/>
    <property type="match status" value="1"/>
</dbReference>
<dbReference type="Gene3D" id="1.10.10.60">
    <property type="entry name" value="Homeodomain-like"/>
    <property type="match status" value="1"/>
</dbReference>
<dbReference type="Proteomes" id="UP001176941">
    <property type="component" value="Chromosome 25"/>
</dbReference>
<dbReference type="SMART" id="SM00389">
    <property type="entry name" value="HOX"/>
    <property type="match status" value="1"/>
</dbReference>
<dbReference type="Pfam" id="PF00046">
    <property type="entry name" value="Homeodomain"/>
    <property type="match status" value="1"/>
</dbReference>
<dbReference type="InterPro" id="IPR050460">
    <property type="entry name" value="Distal-less_Homeobox_TF"/>
</dbReference>
<dbReference type="InterPro" id="IPR009057">
    <property type="entry name" value="Homeodomain-like_sf"/>
</dbReference>
<feature type="DNA-binding region" description="Homeobox" evidence="4">
    <location>
        <begin position="256"/>
        <end position="315"/>
    </location>
</feature>
<sequence>MDRAPNTPSQSEYLISESQGQHLVQKTQRKTIMDLCQQGLEMNGNFTKSESWNSGAQKQPVMSCEQNHSEVEKKTQKRKREGGGEKEEVVEEKLEKEQDKEEDEKEKKNKNQYQKKKLVSRPLMDTLWAMFKFKKNPTFLDISSLAFEFSMTETQHLALRLLQLNNMSVDPACPQSLLGPEASNSRESSPMPEESYASLQMSSADTLDTDTVSPLPSSMDLLIQDSPDSSTSPRVKPLPPSAEESTEKEENVPVKKQKIRTVFSQTQLCVLNDRFQRQKYLSLQQMQELSNILNLSYKQVKTWFQNQRMKCKKWQKNNWPRNSNGMPQGPTTAEYPGFYSYHQGYLVNSPGNLPMWGNQTWNNPTWTNQSWNSQSWSNHPWNDQAWSPQAWNNQPWNNQFNNYMEEFLQPGIQLQQNSPVCDLEATLGTAGENYNVIQQTVKYFSSQQQITDLFPNYPLNIQPEDL</sequence>
<evidence type="ECO:0000313" key="8">
    <source>
        <dbReference type="EMBL" id="CAI9166191.1"/>
    </source>
</evidence>
<dbReference type="SUPFAM" id="SSF46689">
    <property type="entry name" value="Homeodomain-like"/>
    <property type="match status" value="1"/>
</dbReference>
<feature type="domain" description="Homeobox" evidence="7">
    <location>
        <begin position="254"/>
        <end position="314"/>
    </location>
</feature>
<name>A0ABN8YZT5_RANTA</name>
<feature type="compositionally biased region" description="Polar residues" evidence="6">
    <location>
        <begin position="197"/>
        <end position="216"/>
    </location>
</feature>
<keyword evidence="9" id="KW-1185">Reference proteome</keyword>
<evidence type="ECO:0000259" key="7">
    <source>
        <dbReference type="PROSITE" id="PS50071"/>
    </source>
</evidence>
<proteinExistence type="predicted"/>
<feature type="compositionally biased region" description="Polar residues" evidence="6">
    <location>
        <begin position="45"/>
        <end position="57"/>
    </location>
</feature>
<feature type="region of interest" description="Disordered" evidence="6">
    <location>
        <begin position="45"/>
        <end position="113"/>
    </location>
</feature>
<dbReference type="InterPro" id="IPR001356">
    <property type="entry name" value="HD"/>
</dbReference>
<organism evidence="8 9">
    <name type="scientific">Rangifer tarandus platyrhynchus</name>
    <name type="common">Svalbard reindeer</name>
    <dbReference type="NCBI Taxonomy" id="3082113"/>
    <lineage>
        <taxon>Eukaryota</taxon>
        <taxon>Metazoa</taxon>
        <taxon>Chordata</taxon>
        <taxon>Craniata</taxon>
        <taxon>Vertebrata</taxon>
        <taxon>Euteleostomi</taxon>
        <taxon>Mammalia</taxon>
        <taxon>Eutheria</taxon>
        <taxon>Laurasiatheria</taxon>
        <taxon>Artiodactyla</taxon>
        <taxon>Ruminantia</taxon>
        <taxon>Pecora</taxon>
        <taxon>Cervidae</taxon>
        <taxon>Odocoileinae</taxon>
        <taxon>Rangifer</taxon>
    </lineage>
</organism>
<gene>
    <name evidence="8" type="ORF">MRATA1EN1_LOCUS15153</name>
</gene>
<dbReference type="EMBL" id="OX459961">
    <property type="protein sequence ID" value="CAI9166191.1"/>
    <property type="molecule type" value="Genomic_DNA"/>
</dbReference>
<dbReference type="PROSITE" id="PS00027">
    <property type="entry name" value="HOMEOBOX_1"/>
    <property type="match status" value="1"/>
</dbReference>
<evidence type="ECO:0000313" key="9">
    <source>
        <dbReference type="Proteomes" id="UP001176941"/>
    </source>
</evidence>
<evidence type="ECO:0000256" key="4">
    <source>
        <dbReference type="PROSITE-ProRule" id="PRU00108"/>
    </source>
</evidence>
<dbReference type="PANTHER" id="PTHR24327">
    <property type="entry name" value="HOMEOBOX PROTEIN"/>
    <property type="match status" value="1"/>
</dbReference>
<dbReference type="CDD" id="cd00086">
    <property type="entry name" value="homeodomain"/>
    <property type="match status" value="1"/>
</dbReference>
<feature type="region of interest" description="Disordered" evidence="6">
    <location>
        <begin position="1"/>
        <end position="27"/>
    </location>
</feature>